<evidence type="ECO:0000313" key="2">
    <source>
        <dbReference type="EMBL" id="SNQ51296.1"/>
    </source>
</evidence>
<dbReference type="AlphaFoldDB" id="A0A2I2L055"/>
<dbReference type="EMBL" id="FZMO01000533">
    <property type="protein sequence ID" value="SNQ51296.1"/>
    <property type="molecule type" value="Genomic_DNA"/>
</dbReference>
<name>A0A2I2L055_9ACTN</name>
<reference evidence="2 3" key="1">
    <citation type="submission" date="2017-06" db="EMBL/GenBank/DDBJ databases">
        <authorList>
            <person name="Kim H.J."/>
            <person name="Triplett B.A."/>
        </authorList>
    </citation>
    <scope>NUCLEOTIDE SEQUENCE [LARGE SCALE GENOMIC DNA]</scope>
    <source>
        <strain evidence="2">FRACA_ARgP5</strain>
    </source>
</reference>
<sequence length="88" mass="9962">MVAVALLKGKYGMALLGVFVLPLAIVGSIRLARPNSPWDHWFYRRDLAKATRAAQREEKMPPRVVRLRTKVENLLAGAPTPTPDERRR</sequence>
<organism evidence="2 3">
    <name type="scientific">Frankia canadensis</name>
    <dbReference type="NCBI Taxonomy" id="1836972"/>
    <lineage>
        <taxon>Bacteria</taxon>
        <taxon>Bacillati</taxon>
        <taxon>Actinomycetota</taxon>
        <taxon>Actinomycetes</taxon>
        <taxon>Frankiales</taxon>
        <taxon>Frankiaceae</taxon>
        <taxon>Frankia</taxon>
    </lineage>
</organism>
<proteinExistence type="predicted"/>
<evidence type="ECO:0000256" key="1">
    <source>
        <dbReference type="SAM" id="Phobius"/>
    </source>
</evidence>
<keyword evidence="3" id="KW-1185">Reference proteome</keyword>
<dbReference type="Proteomes" id="UP000234331">
    <property type="component" value="Unassembled WGS sequence"/>
</dbReference>
<keyword evidence="1" id="KW-0812">Transmembrane</keyword>
<feature type="transmembrane region" description="Helical" evidence="1">
    <location>
        <begin position="12"/>
        <end position="32"/>
    </location>
</feature>
<keyword evidence="1" id="KW-1133">Transmembrane helix</keyword>
<accession>A0A2I2L055</accession>
<gene>
    <name evidence="2" type="ORF">FRACA_670003</name>
</gene>
<evidence type="ECO:0000313" key="3">
    <source>
        <dbReference type="Proteomes" id="UP000234331"/>
    </source>
</evidence>
<keyword evidence="1" id="KW-0472">Membrane</keyword>
<protein>
    <submittedName>
        <fullName evidence="2">Membrane protein</fullName>
    </submittedName>
</protein>